<dbReference type="GO" id="GO:0016020">
    <property type="term" value="C:membrane"/>
    <property type="evidence" value="ECO:0007669"/>
    <property type="project" value="UniProtKB-SubCell"/>
</dbReference>
<dbReference type="GO" id="GO:0098542">
    <property type="term" value="P:defense response to other organism"/>
    <property type="evidence" value="ECO:0007669"/>
    <property type="project" value="InterPro"/>
</dbReference>
<accession>A0AAV3S0S0</accession>
<evidence type="ECO:0000313" key="7">
    <source>
        <dbReference type="Proteomes" id="UP001454036"/>
    </source>
</evidence>
<dbReference type="InterPro" id="IPR004864">
    <property type="entry name" value="LEA_2"/>
</dbReference>
<name>A0AAV3S0S0_LITER</name>
<dbReference type="PANTHER" id="PTHR31234">
    <property type="entry name" value="LATE EMBRYOGENESIS ABUNDANT (LEA) HYDROXYPROLINE-RICH GLYCOPROTEIN FAMILY"/>
    <property type="match status" value="1"/>
</dbReference>
<evidence type="ECO:0000259" key="5">
    <source>
        <dbReference type="SMART" id="SM00769"/>
    </source>
</evidence>
<comment type="caution">
    <text evidence="6">The sequence shown here is derived from an EMBL/GenBank/DDBJ whole genome shotgun (WGS) entry which is preliminary data.</text>
</comment>
<dbReference type="Proteomes" id="UP001454036">
    <property type="component" value="Unassembled WGS sequence"/>
</dbReference>
<proteinExistence type="predicted"/>
<dbReference type="PANTHER" id="PTHR31234:SF2">
    <property type="entry name" value="OS05G0199100 PROTEIN"/>
    <property type="match status" value="1"/>
</dbReference>
<keyword evidence="4" id="KW-0472">Membrane</keyword>
<protein>
    <recommendedName>
        <fullName evidence="5">Water stress and hypersensitive response domain-containing protein</fullName>
    </recommendedName>
</protein>
<comment type="subcellular location">
    <subcellularLocation>
        <location evidence="1">Membrane</location>
        <topology evidence="1">Single-pass membrane protein</topology>
    </subcellularLocation>
</comment>
<keyword evidence="2" id="KW-0812">Transmembrane</keyword>
<dbReference type="InterPro" id="IPR013990">
    <property type="entry name" value="WHy-dom"/>
</dbReference>
<evidence type="ECO:0000256" key="1">
    <source>
        <dbReference type="ARBA" id="ARBA00004167"/>
    </source>
</evidence>
<evidence type="ECO:0000313" key="6">
    <source>
        <dbReference type="EMBL" id="GAA0186137.1"/>
    </source>
</evidence>
<dbReference type="GO" id="GO:0009269">
    <property type="term" value="P:response to desiccation"/>
    <property type="evidence" value="ECO:0007669"/>
    <property type="project" value="InterPro"/>
</dbReference>
<evidence type="ECO:0000256" key="2">
    <source>
        <dbReference type="ARBA" id="ARBA00022692"/>
    </source>
</evidence>
<keyword evidence="7" id="KW-1185">Reference proteome</keyword>
<dbReference type="SUPFAM" id="SSF117070">
    <property type="entry name" value="LEA14-like"/>
    <property type="match status" value="1"/>
</dbReference>
<evidence type="ECO:0000256" key="3">
    <source>
        <dbReference type="ARBA" id="ARBA00022989"/>
    </source>
</evidence>
<gene>
    <name evidence="6" type="ORF">LIER_33425</name>
</gene>
<dbReference type="Pfam" id="PF03168">
    <property type="entry name" value="LEA_2"/>
    <property type="match status" value="1"/>
</dbReference>
<dbReference type="EMBL" id="BAABME010013409">
    <property type="protein sequence ID" value="GAA0186137.1"/>
    <property type="molecule type" value="Genomic_DNA"/>
</dbReference>
<feature type="domain" description="Water stress and hypersensitive response" evidence="5">
    <location>
        <begin position="40"/>
        <end position="153"/>
    </location>
</feature>
<dbReference type="AlphaFoldDB" id="A0AAV3S0S0"/>
<reference evidence="6 7" key="1">
    <citation type="submission" date="2024-01" db="EMBL/GenBank/DDBJ databases">
        <title>The complete chloroplast genome sequence of Lithospermum erythrorhizon: insights into the phylogenetic relationship among Boraginaceae species and the maternal lineages of purple gromwells.</title>
        <authorList>
            <person name="Okada T."/>
            <person name="Watanabe K."/>
        </authorList>
    </citation>
    <scope>NUCLEOTIDE SEQUENCE [LARGE SCALE GENOMIC DNA]</scope>
</reference>
<dbReference type="SMART" id="SM00769">
    <property type="entry name" value="WHy"/>
    <property type="match status" value="1"/>
</dbReference>
<evidence type="ECO:0000256" key="4">
    <source>
        <dbReference type="ARBA" id="ARBA00023136"/>
    </source>
</evidence>
<organism evidence="6 7">
    <name type="scientific">Lithospermum erythrorhizon</name>
    <name type="common">Purple gromwell</name>
    <name type="synonym">Lithospermum officinale var. erythrorhizon</name>
    <dbReference type="NCBI Taxonomy" id="34254"/>
    <lineage>
        <taxon>Eukaryota</taxon>
        <taxon>Viridiplantae</taxon>
        <taxon>Streptophyta</taxon>
        <taxon>Embryophyta</taxon>
        <taxon>Tracheophyta</taxon>
        <taxon>Spermatophyta</taxon>
        <taxon>Magnoliopsida</taxon>
        <taxon>eudicotyledons</taxon>
        <taxon>Gunneridae</taxon>
        <taxon>Pentapetalae</taxon>
        <taxon>asterids</taxon>
        <taxon>lamiids</taxon>
        <taxon>Boraginales</taxon>
        <taxon>Boraginaceae</taxon>
        <taxon>Boraginoideae</taxon>
        <taxon>Lithospermeae</taxon>
        <taxon>Lithospermum</taxon>
    </lineage>
</organism>
<keyword evidence="3" id="KW-1133">Transmembrane helix</keyword>
<sequence>MNKSKKWSWSTPTIEAAAATAAALLLSARPKDPHFELISIELTSFKLNFPLLDAELILTVQVTNPNIVSIEYPSAEMSISYSGSVLGSAVVRAGSQSGRSRKVVKLPARLDGLKLASQMKQFVADVAKREMVMDASVEIEGVAKVLWWDHKFKVHVNSHVIVDPVFLDIIHQENVSEMEVFVTS</sequence>
<dbReference type="Gene3D" id="2.60.40.1820">
    <property type="match status" value="1"/>
</dbReference>
<dbReference type="InterPro" id="IPR044839">
    <property type="entry name" value="NDR1-like"/>
</dbReference>